<dbReference type="Proteomes" id="UP000463337">
    <property type="component" value="Unassembled WGS sequence"/>
</dbReference>
<evidence type="ECO:0000256" key="1">
    <source>
        <dbReference type="SAM" id="Coils"/>
    </source>
</evidence>
<dbReference type="EMBL" id="WKMX01000004">
    <property type="protein sequence ID" value="MRZ05664.1"/>
    <property type="molecule type" value="Genomic_DNA"/>
</dbReference>
<protein>
    <submittedName>
        <fullName evidence="2">V-type ATP synthase subunit E</fullName>
    </submittedName>
</protein>
<evidence type="ECO:0000313" key="18">
    <source>
        <dbReference type="Proteomes" id="UP000095591"/>
    </source>
</evidence>
<reference evidence="21 22" key="4">
    <citation type="journal article" date="2019" name="Nat. Med.">
        <title>A library of human gut bacterial isolates paired with longitudinal multiomics data enables mechanistic microbiome research.</title>
        <authorList>
            <person name="Poyet M."/>
            <person name="Groussin M."/>
            <person name="Gibbons S.M."/>
            <person name="Avila-Pacheco J."/>
            <person name="Jiang X."/>
            <person name="Kearney S.M."/>
            <person name="Perrotta A.R."/>
            <person name="Berdy B."/>
            <person name="Zhao S."/>
            <person name="Lieberman T.D."/>
            <person name="Swanson P.K."/>
            <person name="Smith M."/>
            <person name="Roesemann S."/>
            <person name="Alexander J.E."/>
            <person name="Rich S.A."/>
            <person name="Livny J."/>
            <person name="Vlamakis H."/>
            <person name="Clish C."/>
            <person name="Bullock K."/>
            <person name="Deik A."/>
            <person name="Scott J."/>
            <person name="Pierce K.A."/>
            <person name="Xavier R.J."/>
            <person name="Alm E.J."/>
        </authorList>
    </citation>
    <scope>NUCLEOTIDE SEQUENCE [LARGE SCALE GENOMIC DNA]</scope>
    <source>
        <strain evidence="10 25">BIOML-A10</strain>
        <strain evidence="9 23">BIOML-A11</strain>
        <strain evidence="12 22">BIOML-A20</strain>
        <strain evidence="11 21">BIOML-A32</strain>
        <strain evidence="8 24">BIOML-A41</strain>
    </source>
</reference>
<dbReference type="Proteomes" id="UP000450599">
    <property type="component" value="Unassembled WGS sequence"/>
</dbReference>
<dbReference type="EMBL" id="WKLT01000005">
    <property type="protein sequence ID" value="MRY57722.1"/>
    <property type="molecule type" value="Genomic_DNA"/>
</dbReference>
<evidence type="ECO:0000313" key="12">
    <source>
        <dbReference type="EMBL" id="MSB73242.1"/>
    </source>
</evidence>
<dbReference type="Proteomes" id="UP001198806">
    <property type="component" value="Unassembled WGS sequence"/>
</dbReference>
<organism evidence="2 18">
    <name type="scientific">Parabacteroides distasonis</name>
    <dbReference type="NCBI Taxonomy" id="823"/>
    <lineage>
        <taxon>Bacteria</taxon>
        <taxon>Pseudomonadati</taxon>
        <taxon>Bacteroidota</taxon>
        <taxon>Bacteroidia</taxon>
        <taxon>Bacteroidales</taxon>
        <taxon>Tannerellaceae</taxon>
        <taxon>Parabacteroides</taxon>
    </lineage>
</organism>
<dbReference type="Proteomes" id="UP001210126">
    <property type="component" value="Unassembled WGS sequence"/>
</dbReference>
<dbReference type="Proteomes" id="UP001221009">
    <property type="component" value="Chromosome"/>
</dbReference>
<sequence>MDTKIQELTDKIYKEGVEKGNEEAGRIIAEANAQKDTILKDAEAEAKRIVAAAEKQAAELKKNTEAELKLFATQSVEALKSEVTNLITGDIASSNVKAALMDPAYMQKVILELVKSWPANEFLTIQASDSDGLKAYFEANAKGLLEKGYKIEKVSGKKASFSIIPADGSYKVTFGEDEFIEFFKEFLRPQLVEMLF</sequence>
<dbReference type="OMA" id="MQFEVKD"/>
<dbReference type="AlphaFoldDB" id="A0A173V445"/>
<evidence type="ECO:0000313" key="5">
    <source>
        <dbReference type="EMBL" id="MCB6520165.1"/>
    </source>
</evidence>
<evidence type="ECO:0000313" key="11">
    <source>
        <dbReference type="EMBL" id="MRZ48888.1"/>
    </source>
</evidence>
<feature type="coiled-coil region" evidence="1">
    <location>
        <begin position="39"/>
        <end position="70"/>
    </location>
</feature>
<proteinExistence type="predicted"/>
<reference evidence="14 20" key="5">
    <citation type="submission" date="2019-07" db="EMBL/GenBank/DDBJ databases">
        <title>Genome sequencing of Parabacteroides distasonis iSURF_7.</title>
        <authorList>
            <person name="Degefu H.N."/>
            <person name="Ruoff K.L."/>
            <person name="Price C.E."/>
            <person name="Valls R.A."/>
            <person name="O'Toole G.A."/>
        </authorList>
    </citation>
    <scope>NUCLEOTIDE SEQUENCE [LARGE SCALE GENOMIC DNA]</scope>
    <source>
        <strain evidence="14 20">CFPLTA003_1B</strain>
    </source>
</reference>
<evidence type="ECO:0000313" key="17">
    <source>
        <dbReference type="Proteomes" id="UP000095455"/>
    </source>
</evidence>
<evidence type="ECO:0000313" key="21">
    <source>
        <dbReference type="Proteomes" id="UP000441358"/>
    </source>
</evidence>
<evidence type="ECO:0000313" key="4">
    <source>
        <dbReference type="EMBL" id="CUQ20427.1"/>
    </source>
</evidence>
<dbReference type="EMBL" id="JAQMPJ010000001">
    <property type="protein sequence ID" value="MDB9003828.1"/>
    <property type="molecule type" value="Genomic_DNA"/>
</dbReference>
<dbReference type="Proteomes" id="UP000441358">
    <property type="component" value="Unassembled WGS sequence"/>
</dbReference>
<evidence type="ECO:0000313" key="23">
    <source>
        <dbReference type="Proteomes" id="UP000450599"/>
    </source>
</evidence>
<dbReference type="Proteomes" id="UP000095455">
    <property type="component" value="Unassembled WGS sequence"/>
</dbReference>
<dbReference type="Proteomes" id="UP001211522">
    <property type="component" value="Unassembled WGS sequence"/>
</dbReference>
<reference evidence="6" key="7">
    <citation type="submission" date="2023-01" db="EMBL/GenBank/DDBJ databases">
        <title>Human gut microbiome strain richness.</title>
        <authorList>
            <person name="Chen-Liaw A."/>
        </authorList>
    </citation>
    <scope>NUCLEOTIDE SEQUENCE</scope>
    <source>
        <strain evidence="7">D35st1_E5_D35t1_190705</strain>
        <strain evidence="6">RTP21484st1_E5_RTP21484_190118</strain>
    </source>
</reference>
<dbReference type="EMBL" id="VOHW01000001">
    <property type="protein sequence ID" value="TWV64249.1"/>
    <property type="molecule type" value="Genomic_DNA"/>
</dbReference>
<dbReference type="EMBL" id="CYYK01000005">
    <property type="protein sequence ID" value="CUO19032.1"/>
    <property type="molecule type" value="Genomic_DNA"/>
</dbReference>
<evidence type="ECO:0000313" key="24">
    <source>
        <dbReference type="Proteomes" id="UP000463337"/>
    </source>
</evidence>
<reference evidence="16 17" key="1">
    <citation type="submission" date="2015-09" db="EMBL/GenBank/DDBJ databases">
        <authorList>
            <consortium name="Pathogen Informatics"/>
        </authorList>
    </citation>
    <scope>NUCLEOTIDE SEQUENCE [LARGE SCALE GENOMIC DNA]</scope>
    <source>
        <strain evidence="3 17">2789STDY5608822</strain>
        <strain evidence="2 18">2789STDY5608872</strain>
        <strain evidence="4 16">2789STDY5834948</strain>
    </source>
</reference>
<evidence type="ECO:0000313" key="2">
    <source>
        <dbReference type="EMBL" id="CUN21470.1"/>
    </source>
</evidence>
<evidence type="ECO:0000313" key="3">
    <source>
        <dbReference type="EMBL" id="CUO19032.1"/>
    </source>
</evidence>
<evidence type="ECO:0000313" key="20">
    <source>
        <dbReference type="Proteomes" id="UP000315827"/>
    </source>
</evidence>
<keyword evidence="1" id="KW-0175">Coiled coil</keyword>
<evidence type="ECO:0000313" key="10">
    <source>
        <dbReference type="EMBL" id="MRZ05664.1"/>
    </source>
</evidence>
<dbReference type="EMBL" id="WKMW01000018">
    <property type="protein sequence ID" value="MRY85854.1"/>
    <property type="molecule type" value="Genomic_DNA"/>
</dbReference>
<dbReference type="EMBL" id="WKMO01000006">
    <property type="protein sequence ID" value="MSB73242.1"/>
    <property type="molecule type" value="Genomic_DNA"/>
</dbReference>
<evidence type="ECO:0000313" key="9">
    <source>
        <dbReference type="EMBL" id="MRY85854.1"/>
    </source>
</evidence>
<accession>A0A173V445</accession>
<evidence type="ECO:0000313" key="8">
    <source>
        <dbReference type="EMBL" id="MRY57722.1"/>
    </source>
</evidence>
<evidence type="ECO:0000313" key="14">
    <source>
        <dbReference type="EMBL" id="TWV64249.1"/>
    </source>
</evidence>
<dbReference type="EMBL" id="CZBM01000006">
    <property type="protein sequence ID" value="CUQ20427.1"/>
    <property type="molecule type" value="Genomic_DNA"/>
</dbReference>
<reference evidence="13" key="3">
    <citation type="journal article" date="2018" name="BMC Genomics">
        <title>Whole genome sequencing and function prediction of 133 gut anaerobes isolated from chicken caecum in pure cultures.</title>
        <authorList>
            <person name="Medvecky M."/>
            <person name="Cejkova D."/>
            <person name="Polansky O."/>
            <person name="Karasova D."/>
            <person name="Kubasova T."/>
            <person name="Cizek A."/>
            <person name="Rychlik I."/>
        </authorList>
    </citation>
    <scope>NUCLEOTIDE SEQUENCE</scope>
    <source>
        <strain evidence="13">An199</strain>
    </source>
</reference>
<evidence type="ECO:0000313" key="16">
    <source>
        <dbReference type="Proteomes" id="UP000095332"/>
    </source>
</evidence>
<reference evidence="19" key="2">
    <citation type="submission" date="2017-04" db="EMBL/GenBank/DDBJ databases">
        <title>Function of individual gut microbiota members based on whole genome sequencing of pure cultures obtained from chicken caecum.</title>
        <authorList>
            <person name="Medvecky M."/>
            <person name="Cejkova D."/>
            <person name="Polansky O."/>
            <person name="Karasova D."/>
            <person name="Kubasova T."/>
            <person name="Cizek A."/>
            <person name="Rychlik I."/>
        </authorList>
    </citation>
    <scope>NUCLEOTIDE SEQUENCE [LARGE SCALE GENOMIC DNA]</scope>
    <source>
        <strain evidence="19">An199</strain>
    </source>
</reference>
<dbReference type="Proteomes" id="UP000471216">
    <property type="component" value="Unassembled WGS sequence"/>
</dbReference>
<dbReference type="Proteomes" id="UP000095332">
    <property type="component" value="Unassembled WGS sequence"/>
</dbReference>
<dbReference type="RefSeq" id="WP_005857375.1">
    <property type="nucleotide sequence ID" value="NZ_AP019729.1"/>
</dbReference>
<evidence type="ECO:0000313" key="13">
    <source>
        <dbReference type="EMBL" id="OUP18304.1"/>
    </source>
</evidence>
<dbReference type="Proteomes" id="UP000095591">
    <property type="component" value="Unassembled WGS sequence"/>
</dbReference>
<dbReference type="EMBL" id="JAQMPX010000097">
    <property type="protein sequence ID" value="MDB9139506.1"/>
    <property type="molecule type" value="Genomic_DNA"/>
</dbReference>
<dbReference type="EMBL" id="CP120353">
    <property type="protein sequence ID" value="WET65244.1"/>
    <property type="molecule type" value="Genomic_DNA"/>
</dbReference>
<name>A0A173V445_PARDI</name>
<dbReference type="GeneID" id="93521543"/>
<dbReference type="Proteomes" id="UP000195950">
    <property type="component" value="Unassembled WGS sequence"/>
</dbReference>
<evidence type="ECO:0000313" key="7">
    <source>
        <dbReference type="EMBL" id="MDB9139506.1"/>
    </source>
</evidence>
<dbReference type="Proteomes" id="UP000441609">
    <property type="component" value="Unassembled WGS sequence"/>
</dbReference>
<gene>
    <name evidence="13" type="ORF">B5F32_12570</name>
    <name evidence="3" type="ORF">ERS852380_01768</name>
    <name evidence="2" type="ORF">ERS852429_02545</name>
    <name evidence="4" type="ORF">ERS852560_01693</name>
    <name evidence="14" type="ORF">FSA05_01120</name>
    <name evidence="10" type="ORF">GKD54_05405</name>
    <name evidence="9" type="ORF">GKD58_16605</name>
    <name evidence="8" type="ORF">GKD59_07315</name>
    <name evidence="11" type="ORF">GKD66_01255</name>
    <name evidence="12" type="ORF">GKD70_08085</name>
    <name evidence="5" type="ORF">LI194_20505</name>
    <name evidence="15" type="ORF">P2T59_04480</name>
    <name evidence="6" type="ORF">PN599_02265</name>
    <name evidence="7" type="ORF">PN612_13460</name>
</gene>
<evidence type="ECO:0000313" key="6">
    <source>
        <dbReference type="EMBL" id="MDB9003828.1"/>
    </source>
</evidence>
<reference evidence="5" key="6">
    <citation type="submission" date="2021-10" db="EMBL/GenBank/DDBJ databases">
        <title>Collection of gut derived symbiotic bacterial strains cultured from healthy donors.</title>
        <authorList>
            <person name="Lin H."/>
            <person name="Littmann E."/>
            <person name="Kohout C."/>
            <person name="Pamer E.G."/>
        </authorList>
    </citation>
    <scope>NUCLEOTIDE SEQUENCE</scope>
    <source>
        <strain evidence="5">DFI.2.94</strain>
    </source>
</reference>
<reference evidence="15" key="8">
    <citation type="submission" date="2023-03" db="EMBL/GenBank/DDBJ databases">
        <title>Parabacteroides distasonis, a bacteria resistant against UC.</title>
        <authorList>
            <person name="Dai W."/>
        </authorList>
    </citation>
    <scope>NUCLEOTIDE SEQUENCE</scope>
    <source>
        <strain evidence="15">F1-28</strain>
    </source>
</reference>
<evidence type="ECO:0000313" key="22">
    <source>
        <dbReference type="Proteomes" id="UP000441609"/>
    </source>
</evidence>
<dbReference type="EMBL" id="NFJX01000010">
    <property type="protein sequence ID" value="OUP18304.1"/>
    <property type="molecule type" value="Genomic_DNA"/>
</dbReference>
<evidence type="ECO:0000313" key="19">
    <source>
        <dbReference type="Proteomes" id="UP000195950"/>
    </source>
</evidence>
<dbReference type="OrthoDB" id="1093377at2"/>
<dbReference type="EMBL" id="CYXP01000006">
    <property type="protein sequence ID" value="CUN21470.1"/>
    <property type="molecule type" value="Genomic_DNA"/>
</dbReference>
<dbReference type="EMBL" id="JAJCNI010000040">
    <property type="protein sequence ID" value="MCB6520165.1"/>
    <property type="molecule type" value="Genomic_DNA"/>
</dbReference>
<evidence type="ECO:0000313" key="15">
    <source>
        <dbReference type="EMBL" id="WET65244.1"/>
    </source>
</evidence>
<evidence type="ECO:0000313" key="25">
    <source>
        <dbReference type="Proteomes" id="UP000471216"/>
    </source>
</evidence>
<dbReference type="EMBL" id="WKMC01000001">
    <property type="protein sequence ID" value="MRZ48888.1"/>
    <property type="molecule type" value="Genomic_DNA"/>
</dbReference>
<dbReference type="Proteomes" id="UP000315827">
    <property type="component" value="Unassembled WGS sequence"/>
</dbReference>